<comment type="caution">
    <text evidence="1">The sequence shown here is derived from an EMBL/GenBank/DDBJ whole genome shotgun (WGS) entry which is preliminary data.</text>
</comment>
<proteinExistence type="predicted"/>
<organism evidence="1">
    <name type="scientific">Hexamita inflata</name>
    <dbReference type="NCBI Taxonomy" id="28002"/>
    <lineage>
        <taxon>Eukaryota</taxon>
        <taxon>Metamonada</taxon>
        <taxon>Diplomonadida</taxon>
        <taxon>Hexamitidae</taxon>
        <taxon>Hexamitinae</taxon>
        <taxon>Hexamita</taxon>
    </lineage>
</organism>
<evidence type="ECO:0000313" key="2">
    <source>
        <dbReference type="EMBL" id="CAL5998735.1"/>
    </source>
</evidence>
<reference evidence="1" key="1">
    <citation type="submission" date="2023-06" db="EMBL/GenBank/DDBJ databases">
        <authorList>
            <person name="Kurt Z."/>
        </authorList>
    </citation>
    <scope>NUCLEOTIDE SEQUENCE</scope>
</reference>
<evidence type="ECO:0000313" key="3">
    <source>
        <dbReference type="Proteomes" id="UP001642409"/>
    </source>
</evidence>
<name>A0AA86N4I3_9EUKA</name>
<keyword evidence="3" id="KW-1185">Reference proteome</keyword>
<dbReference type="Proteomes" id="UP001642409">
    <property type="component" value="Unassembled WGS sequence"/>
</dbReference>
<dbReference type="AlphaFoldDB" id="A0AA86N4I3"/>
<gene>
    <name evidence="2" type="ORF">HINF_LOCUS15882</name>
    <name evidence="1" type="ORF">HINF_LOCUS427</name>
</gene>
<sequence length="119" mass="14318">MRYHLSLGHQYEFCFAIFLRFSEHMKNPQSVKYRVPQILQSSCNNSVDLFQSLICQDTAQIKLYISEQYNILTLLVQKIQHVELCDNLIDYNIRQLNCNVDKISKYLKYYYKRPNRKAK</sequence>
<evidence type="ECO:0000313" key="1">
    <source>
        <dbReference type="EMBL" id="CAI9912782.1"/>
    </source>
</evidence>
<dbReference type="EMBL" id="CAXDID020000038">
    <property type="protein sequence ID" value="CAL5998735.1"/>
    <property type="molecule type" value="Genomic_DNA"/>
</dbReference>
<reference evidence="2 3" key="2">
    <citation type="submission" date="2024-07" db="EMBL/GenBank/DDBJ databases">
        <authorList>
            <person name="Akdeniz Z."/>
        </authorList>
    </citation>
    <scope>NUCLEOTIDE SEQUENCE [LARGE SCALE GENOMIC DNA]</scope>
</reference>
<dbReference type="EMBL" id="CATOUU010000003">
    <property type="protein sequence ID" value="CAI9912782.1"/>
    <property type="molecule type" value="Genomic_DNA"/>
</dbReference>
<accession>A0AA86N4I3</accession>
<protein>
    <submittedName>
        <fullName evidence="2">Hypothetical_protein</fullName>
    </submittedName>
</protein>